<accession>A0A9N9C7G1</accession>
<evidence type="ECO:0000313" key="8">
    <source>
        <dbReference type="Proteomes" id="UP000789831"/>
    </source>
</evidence>
<evidence type="ECO:0000256" key="3">
    <source>
        <dbReference type="ARBA" id="ARBA00022705"/>
    </source>
</evidence>
<comment type="similarity">
    <text evidence="2">Belongs to the CDC45 family.</text>
</comment>
<feature type="region of interest" description="Disordered" evidence="6">
    <location>
        <begin position="53"/>
        <end position="87"/>
    </location>
</feature>
<dbReference type="GO" id="GO:0003682">
    <property type="term" value="F:chromatin binding"/>
    <property type="evidence" value="ECO:0007669"/>
    <property type="project" value="TreeGrafter"/>
</dbReference>
<dbReference type="GO" id="GO:0006270">
    <property type="term" value="P:DNA replication initiation"/>
    <property type="evidence" value="ECO:0007669"/>
    <property type="project" value="InterPro"/>
</dbReference>
<dbReference type="EMBL" id="CAJVPL010001858">
    <property type="protein sequence ID" value="CAG8590332.1"/>
    <property type="molecule type" value="Genomic_DNA"/>
</dbReference>
<protein>
    <submittedName>
        <fullName evidence="7">12603_t:CDS:1</fullName>
    </submittedName>
</protein>
<sequence>ISFPTEIYLGRISCGREKRVIVLDEDHYKDTLENLYDNYARLMDLNEKSRDVERQKSEYVEERRGNKRHRAETSVGTSKKAKADIDDEKQKLKRELANYEQSPPYYSKSVARLVYSMSLKVSKASLEDHPSTKNLLWWAIIGLASQYINSQITEESYKEEYAYYLEILKLIKHEDVKPMYTITPANGSDNNIRKIGPKLHEKLAKFAESHKVKDLEFPSFARTYGFHTALTACDAAYALNALIDTFTEHAESIGCRIHSADKASSKFEKDSWWNFYSASDSLEKQRVADIISAIKLSKNIQQFIVERCNEIIQKRSAIRKEGRIHFVVLESGGAQDLLSQPRTLRRFANFLASTYKEKYTKDKKIAMIVVVPILDKSGYLVIGVMAGQIKNPLPTLFIQTIAALPNTIANDLRFPSFSKDVLVIPQKDYAVFKEKLVLIDAQAAN</sequence>
<proteinExistence type="inferred from homology"/>
<evidence type="ECO:0000256" key="2">
    <source>
        <dbReference type="ARBA" id="ARBA00010727"/>
    </source>
</evidence>
<keyword evidence="8" id="KW-1185">Reference proteome</keyword>
<evidence type="ECO:0000256" key="6">
    <source>
        <dbReference type="SAM" id="MobiDB-lite"/>
    </source>
</evidence>
<dbReference type="AlphaFoldDB" id="A0A9N9C7G1"/>
<keyword evidence="4" id="KW-0539">Nucleus</keyword>
<dbReference type="PANTHER" id="PTHR10507">
    <property type="entry name" value="CDC45-RELATED PROTEIN"/>
    <property type="match status" value="1"/>
</dbReference>
<dbReference type="GO" id="GO:0003697">
    <property type="term" value="F:single-stranded DNA binding"/>
    <property type="evidence" value="ECO:0007669"/>
    <property type="project" value="TreeGrafter"/>
</dbReference>
<name>A0A9N9C7G1_9GLOM</name>
<dbReference type="OrthoDB" id="10258882at2759"/>
<dbReference type="InterPro" id="IPR003874">
    <property type="entry name" value="CDC45"/>
</dbReference>
<organism evidence="7 8">
    <name type="scientific">Ambispora gerdemannii</name>
    <dbReference type="NCBI Taxonomy" id="144530"/>
    <lineage>
        <taxon>Eukaryota</taxon>
        <taxon>Fungi</taxon>
        <taxon>Fungi incertae sedis</taxon>
        <taxon>Mucoromycota</taxon>
        <taxon>Glomeromycotina</taxon>
        <taxon>Glomeromycetes</taxon>
        <taxon>Archaeosporales</taxon>
        <taxon>Ambisporaceae</taxon>
        <taxon>Ambispora</taxon>
    </lineage>
</organism>
<gene>
    <name evidence="7" type="ORF">AGERDE_LOCUS8573</name>
</gene>
<feature type="non-terminal residue" evidence="7">
    <location>
        <position position="445"/>
    </location>
</feature>
<comment type="subcellular location">
    <subcellularLocation>
        <location evidence="1">Nucleus</location>
    </subcellularLocation>
</comment>
<dbReference type="GO" id="GO:0000727">
    <property type="term" value="P:double-strand break repair via break-induced replication"/>
    <property type="evidence" value="ECO:0007669"/>
    <property type="project" value="TreeGrafter"/>
</dbReference>
<keyword evidence="5" id="KW-0131">Cell cycle</keyword>
<dbReference type="GO" id="GO:0003688">
    <property type="term" value="F:DNA replication origin binding"/>
    <property type="evidence" value="ECO:0007669"/>
    <property type="project" value="TreeGrafter"/>
</dbReference>
<keyword evidence="3" id="KW-0235">DNA replication</keyword>
<dbReference type="PANTHER" id="PTHR10507:SF0">
    <property type="entry name" value="CELL DIVISION CONTROL PROTEIN 45 HOMOLOG"/>
    <property type="match status" value="1"/>
</dbReference>
<evidence type="ECO:0000313" key="7">
    <source>
        <dbReference type="EMBL" id="CAG8590332.1"/>
    </source>
</evidence>
<reference evidence="7" key="1">
    <citation type="submission" date="2021-06" db="EMBL/GenBank/DDBJ databases">
        <authorList>
            <person name="Kallberg Y."/>
            <person name="Tangrot J."/>
            <person name="Rosling A."/>
        </authorList>
    </citation>
    <scope>NUCLEOTIDE SEQUENCE</scope>
    <source>
        <strain evidence="7">MT106</strain>
    </source>
</reference>
<evidence type="ECO:0000256" key="5">
    <source>
        <dbReference type="ARBA" id="ARBA00023306"/>
    </source>
</evidence>
<evidence type="ECO:0000256" key="1">
    <source>
        <dbReference type="ARBA" id="ARBA00004123"/>
    </source>
</evidence>
<dbReference type="GO" id="GO:0031261">
    <property type="term" value="C:DNA replication preinitiation complex"/>
    <property type="evidence" value="ECO:0007669"/>
    <property type="project" value="TreeGrafter"/>
</dbReference>
<dbReference type="Pfam" id="PF02724">
    <property type="entry name" value="CDC45"/>
    <property type="match status" value="2"/>
</dbReference>
<dbReference type="GO" id="GO:1902977">
    <property type="term" value="P:mitotic DNA replication preinitiation complex assembly"/>
    <property type="evidence" value="ECO:0007669"/>
    <property type="project" value="TreeGrafter"/>
</dbReference>
<comment type="caution">
    <text evidence="7">The sequence shown here is derived from an EMBL/GenBank/DDBJ whole genome shotgun (WGS) entry which is preliminary data.</text>
</comment>
<evidence type="ECO:0000256" key="4">
    <source>
        <dbReference type="ARBA" id="ARBA00023242"/>
    </source>
</evidence>
<feature type="compositionally biased region" description="Basic and acidic residues" evidence="6">
    <location>
        <begin position="53"/>
        <end position="64"/>
    </location>
</feature>
<dbReference type="Proteomes" id="UP000789831">
    <property type="component" value="Unassembled WGS sequence"/>
</dbReference>